<dbReference type="InterPro" id="IPR056973">
    <property type="entry name" value="Phage_L5_Gp47"/>
</dbReference>
<reference evidence="2" key="1">
    <citation type="submission" date="2009-12" db="EMBL/GenBank/DDBJ databases">
        <authorList>
            <person name="Jacobs-Sera D."/>
            <person name="Zellars M."/>
            <person name="Wells M.E."/>
            <person name="Webb J.L."/>
            <person name="Ware V.C."/>
            <person name="Vazquez E."/>
            <person name="TamarapuParthasarathy P."/>
            <person name="Smith I.A."/>
            <person name="Simon S.E."/>
            <person name="Shaffer C.D."/>
            <person name="Rubin M.R."/>
            <person name="Rosenzweig R.F."/>
            <person name="Rinehart C.A."/>
            <person name="Qin H."/>
            <person name="Pillay I."/>
            <person name="Payne D.E.II."/>
            <person name="Padolina J.M."/>
            <person name="Novick P.A."/>
            <person name="Miller E.S."/>
            <person name="Mayer E.S."/>
            <person name="Marzillier J.Y."/>
            <person name="Mageeney C.M."/>
            <person name="MacGibeny M.A."/>
            <person name="Li W."/>
            <person name="Lee J.Y."/>
            <person name="Kinnersley M.A."/>
            <person name="King-Smith C."/>
            <person name="King R.A."/>
            <person name="Kenna M.A."/>
            <person name="Kearse M.G."/>
            <person name="Johnson B.K."/>
            <person name="Johnson A.A."/>
            <person name="Johnson C.M."/>
            <person name="Hughes L.E."/>
            <person name="Harrison M."/>
            <person name="Guild N.A."/>
            <person name="Gilbert J.L."/>
            <person name="Fillman C.L."/>
            <person name="Felton C.M."/>
            <person name="Dunbar D.A."/>
            <person name="Dennehy J.J."/>
            <person name="DeJong R.J."/>
            <person name="Carson S."/>
            <person name="Burnett S.H."/>
            <person name="Breakwell D.P."/>
            <person name="Berrios J.E."/>
            <person name="Benjamin R.C."/>
            <person name="Anderson J.J."/>
            <person name="Bradley K.W."/>
            <person name="Khaja R."/>
            <person name="Lee E."/>
            <person name="Barker L.P."/>
            <person name="Lewis M.F."/>
            <person name="Jordan T.C."/>
            <person name="Cresawn S.G."/>
            <person name="Grace M.A."/>
            <person name="Pope W.H."/>
            <person name="Ko C."/>
            <person name="Russell D.A."/>
            <person name="Peebles C.L."/>
            <person name="Lawrence J.L."/>
            <person name="Hendrix R.W."/>
            <person name="Hatfull G.F."/>
        </authorList>
    </citation>
    <scope>NUCLEOTIDE SEQUENCE [LARGE SCALE GENOMIC DNA]</scope>
</reference>
<organism evidence="1 2">
    <name type="scientific">Mycobacterium phage RedRock</name>
    <dbReference type="NCBI Taxonomy" id="711470"/>
    <lineage>
        <taxon>Viruses</taxon>
        <taxon>Duplodnaviria</taxon>
        <taxon>Heunggongvirae</taxon>
        <taxon>Uroviricota</taxon>
        <taxon>Caudoviricetes</taxon>
        <taxon>Fromanvirus</taxon>
        <taxon>Fromanvirus redrock</taxon>
    </lineage>
</organism>
<dbReference type="RefSeq" id="YP_009101303.1">
    <property type="nucleotide sequence ID" value="NC_025444.1"/>
</dbReference>
<protein>
    <submittedName>
        <fullName evidence="1">Uncharacterized protein</fullName>
    </submittedName>
</protein>
<evidence type="ECO:0000313" key="1">
    <source>
        <dbReference type="EMBL" id="ADB93743.1"/>
    </source>
</evidence>
<proteinExistence type="predicted"/>
<gene>
    <name evidence="1" type="primary">50</name>
    <name evidence="1" type="ORF">REDROCK_50</name>
</gene>
<dbReference type="Pfam" id="PF23887">
    <property type="entry name" value="Phage_Gene47"/>
    <property type="match status" value="1"/>
</dbReference>
<dbReference type="EMBL" id="GU339467">
    <property type="protein sequence ID" value="ADB93743.1"/>
    <property type="molecule type" value="Genomic_DNA"/>
</dbReference>
<dbReference type="Proteomes" id="UP000001547">
    <property type="component" value="Segment"/>
</dbReference>
<dbReference type="OrthoDB" id="24188at10239"/>
<accession>D3JZB2</accession>
<dbReference type="GeneID" id="22110993"/>
<sequence length="67" mass="7945">MARRATHVDLEDRFHIMAGEPILDTTEGVLIVAFDDGTNRTFNWDKVVSFYQMTEEETLRHFREEQQ</sequence>
<keyword evidence="2" id="KW-1185">Reference proteome</keyword>
<name>D3JZB2_9CAUD</name>
<dbReference type="KEGG" id="vg:22110993"/>
<evidence type="ECO:0000313" key="2">
    <source>
        <dbReference type="Proteomes" id="UP000001547"/>
    </source>
</evidence>